<dbReference type="CDD" id="cd00449">
    <property type="entry name" value="PLPDE_IV"/>
    <property type="match status" value="1"/>
</dbReference>
<keyword evidence="6" id="KW-0032">Aminotransferase</keyword>
<keyword evidence="6" id="KW-0808">Transferase</keyword>
<comment type="caution">
    <text evidence="6">The sequence shown here is derived from an EMBL/GenBank/DDBJ whole genome shotgun (WGS) entry which is preliminary data.</text>
</comment>
<protein>
    <submittedName>
        <fullName evidence="6">Aminotransferase class IV</fullName>
    </submittedName>
</protein>
<dbReference type="PANTHER" id="PTHR42743:SF11">
    <property type="entry name" value="AMINODEOXYCHORISMATE LYASE"/>
    <property type="match status" value="1"/>
</dbReference>
<evidence type="ECO:0000256" key="2">
    <source>
        <dbReference type="ARBA" id="ARBA00009320"/>
    </source>
</evidence>
<dbReference type="RefSeq" id="WP_268049630.1">
    <property type="nucleotide sequence ID" value="NZ_JAPQES010000002.1"/>
</dbReference>
<accession>A0ABT4CP21</accession>
<gene>
    <name evidence="6" type="ORF">OXH55_09205</name>
</gene>
<evidence type="ECO:0000313" key="7">
    <source>
        <dbReference type="Proteomes" id="UP001079657"/>
    </source>
</evidence>
<evidence type="ECO:0000256" key="5">
    <source>
        <dbReference type="RuleBase" id="RU004516"/>
    </source>
</evidence>
<dbReference type="Gene3D" id="3.30.470.10">
    <property type="match status" value="1"/>
</dbReference>
<evidence type="ECO:0000256" key="1">
    <source>
        <dbReference type="ARBA" id="ARBA00001933"/>
    </source>
</evidence>
<dbReference type="EMBL" id="JAPQES010000002">
    <property type="protein sequence ID" value="MCY6370806.1"/>
    <property type="molecule type" value="Genomic_DNA"/>
</dbReference>
<dbReference type="GO" id="GO:0008483">
    <property type="term" value="F:transaminase activity"/>
    <property type="evidence" value="ECO:0007669"/>
    <property type="project" value="UniProtKB-KW"/>
</dbReference>
<evidence type="ECO:0000313" key="6">
    <source>
        <dbReference type="EMBL" id="MCY6370806.1"/>
    </source>
</evidence>
<dbReference type="Proteomes" id="UP001079657">
    <property type="component" value="Unassembled WGS sequence"/>
</dbReference>
<dbReference type="InterPro" id="IPR001544">
    <property type="entry name" value="Aminotrans_IV"/>
</dbReference>
<proteinExistence type="inferred from homology"/>
<keyword evidence="7" id="KW-1185">Reference proteome</keyword>
<evidence type="ECO:0000256" key="3">
    <source>
        <dbReference type="ARBA" id="ARBA00022898"/>
    </source>
</evidence>
<name>A0ABT4CP21_9CLOT</name>
<sequence>MIVVNGEIREDDKIQLDSGFFFGKGLFETILVKDKPIFIKEHLERLNEGLLKLGIEIEISQEYFLENIKKLNCKNCGVKIAVSEKNIIFTKRKIAYKTEDYIKGFNVKTSKLTRNPNSHMSYLKSFNYTDNIIEREIALKQGYNEVLFLNNYGYLSEGSISNIFWVKEKMLYTPSIECGLLPGVMRRWIVDNFNVVEGKFSLDHLINSDGAFLTNSLMGIMNINRVDKNILEKSDIIEDIRLRYEDYIQ</sequence>
<dbReference type="PANTHER" id="PTHR42743">
    <property type="entry name" value="AMINO-ACID AMINOTRANSFERASE"/>
    <property type="match status" value="1"/>
</dbReference>
<dbReference type="InterPro" id="IPR043131">
    <property type="entry name" value="BCAT-like_N"/>
</dbReference>
<dbReference type="InterPro" id="IPR043132">
    <property type="entry name" value="BCAT-like_C"/>
</dbReference>
<dbReference type="Gene3D" id="3.20.10.10">
    <property type="entry name" value="D-amino Acid Aminotransferase, subunit A, domain 2"/>
    <property type="match status" value="1"/>
</dbReference>
<dbReference type="Pfam" id="PF01063">
    <property type="entry name" value="Aminotran_4"/>
    <property type="match status" value="1"/>
</dbReference>
<comment type="similarity">
    <text evidence="2 4">Belongs to the class-IV pyridoxal-phosphate-dependent aminotransferase family.</text>
</comment>
<dbReference type="InterPro" id="IPR036038">
    <property type="entry name" value="Aminotransferase-like"/>
</dbReference>
<evidence type="ECO:0000256" key="4">
    <source>
        <dbReference type="RuleBase" id="RU004106"/>
    </source>
</evidence>
<dbReference type="PROSITE" id="PS00770">
    <property type="entry name" value="AA_TRANSFER_CLASS_4"/>
    <property type="match status" value="1"/>
</dbReference>
<reference evidence="6" key="1">
    <citation type="submission" date="2022-12" db="EMBL/GenBank/DDBJ databases">
        <authorList>
            <person name="Wang J."/>
        </authorList>
    </citation>
    <scope>NUCLEOTIDE SEQUENCE</scope>
    <source>
        <strain evidence="6">HY-42-06</strain>
    </source>
</reference>
<dbReference type="InterPro" id="IPR050571">
    <property type="entry name" value="Class-IV_PLP-Dep_Aminotrnsfr"/>
</dbReference>
<comment type="cofactor">
    <cofactor evidence="1 5">
        <name>pyridoxal 5'-phosphate</name>
        <dbReference type="ChEBI" id="CHEBI:597326"/>
    </cofactor>
</comment>
<keyword evidence="3 5" id="KW-0663">Pyridoxal phosphate</keyword>
<dbReference type="InterPro" id="IPR018300">
    <property type="entry name" value="Aminotrans_IV_CS"/>
</dbReference>
<dbReference type="SUPFAM" id="SSF56752">
    <property type="entry name" value="D-aminoacid aminotransferase-like PLP-dependent enzymes"/>
    <property type="match status" value="1"/>
</dbReference>
<organism evidence="6 7">
    <name type="scientific">Clostridium ganghwense</name>
    <dbReference type="NCBI Taxonomy" id="312089"/>
    <lineage>
        <taxon>Bacteria</taxon>
        <taxon>Bacillati</taxon>
        <taxon>Bacillota</taxon>
        <taxon>Clostridia</taxon>
        <taxon>Eubacteriales</taxon>
        <taxon>Clostridiaceae</taxon>
        <taxon>Clostridium</taxon>
    </lineage>
</organism>